<dbReference type="Gene3D" id="2.60.120.430">
    <property type="entry name" value="Galactose-binding lectin"/>
    <property type="match status" value="1"/>
</dbReference>
<keyword evidence="1" id="KW-0732">Signal</keyword>
<name>A0A1J1LLQ9_9CYAN</name>
<evidence type="ECO:0000259" key="3">
    <source>
        <dbReference type="SMART" id="SM00560"/>
    </source>
</evidence>
<feature type="domain" description="LamG-like jellyroll fold" evidence="3">
    <location>
        <begin position="31"/>
        <end position="172"/>
    </location>
</feature>
<dbReference type="SUPFAM" id="SSF49899">
    <property type="entry name" value="Concanavalin A-like lectins/glucanases"/>
    <property type="match status" value="1"/>
</dbReference>
<dbReference type="InterPro" id="IPR006558">
    <property type="entry name" value="LamG-like"/>
</dbReference>
<dbReference type="InterPro" id="IPR013320">
    <property type="entry name" value="ConA-like_dom_sf"/>
</dbReference>
<evidence type="ECO:0000256" key="1">
    <source>
        <dbReference type="ARBA" id="ARBA00022729"/>
    </source>
</evidence>
<evidence type="ECO:0000313" key="5">
    <source>
        <dbReference type="Proteomes" id="UP000184315"/>
    </source>
</evidence>
<dbReference type="AlphaFoldDB" id="A0A1J1LLQ9"/>
<keyword evidence="5" id="KW-1185">Reference proteome</keyword>
<gene>
    <name evidence="4" type="ORF">PL9214520040</name>
</gene>
<proteinExistence type="predicted"/>
<dbReference type="STRING" id="671072.PL9214520040"/>
<dbReference type="SMART" id="SM00560">
    <property type="entry name" value="LamGL"/>
    <property type="match status" value="1"/>
</dbReference>
<dbReference type="Proteomes" id="UP000184315">
    <property type="component" value="Unassembled WGS sequence"/>
</dbReference>
<reference evidence="5" key="1">
    <citation type="submission" date="2015-10" db="EMBL/GenBank/DDBJ databases">
        <authorList>
            <person name="Regsiter A."/>
            <person name="william w."/>
        </authorList>
    </citation>
    <scope>NUCLEOTIDE SEQUENCE [LARGE SCALE GENOMIC DNA]</scope>
</reference>
<dbReference type="Pfam" id="PF13385">
    <property type="entry name" value="Laminin_G_3"/>
    <property type="match status" value="1"/>
</dbReference>
<evidence type="ECO:0000313" key="4">
    <source>
        <dbReference type="EMBL" id="CUR33501.1"/>
    </source>
</evidence>
<keyword evidence="2" id="KW-1015">Disulfide bond</keyword>
<accession>A0A1J1LLQ9</accession>
<evidence type="ECO:0000256" key="2">
    <source>
        <dbReference type="ARBA" id="ARBA00023157"/>
    </source>
</evidence>
<organism evidence="4 5">
    <name type="scientific">Planktothrix tepida PCC 9214</name>
    <dbReference type="NCBI Taxonomy" id="671072"/>
    <lineage>
        <taxon>Bacteria</taxon>
        <taxon>Bacillati</taxon>
        <taxon>Cyanobacteriota</taxon>
        <taxon>Cyanophyceae</taxon>
        <taxon>Oscillatoriophycideae</taxon>
        <taxon>Oscillatoriales</taxon>
        <taxon>Microcoleaceae</taxon>
        <taxon>Planktothrix</taxon>
    </lineage>
</organism>
<dbReference type="OrthoDB" id="447835at2"/>
<dbReference type="Gene3D" id="2.60.120.200">
    <property type="match status" value="1"/>
</dbReference>
<dbReference type="RefSeq" id="WP_072720137.1">
    <property type="nucleotide sequence ID" value="NZ_LN889803.1"/>
</dbReference>
<dbReference type="EMBL" id="CZDF01000158">
    <property type="protein sequence ID" value="CUR33501.1"/>
    <property type="molecule type" value="Genomic_DNA"/>
</dbReference>
<protein>
    <recommendedName>
        <fullName evidence="3">LamG-like jellyroll fold domain-containing protein</fullName>
    </recommendedName>
</protein>
<sequence length="359" mass="40101">MTTSNSQTSLLCFDGVDDCVEILHQNKLNPLNFTVEAWVLNLNTAQTDFCILSSNVSRWPYIYEFIQYTKDNRLLFALFNGAGYAEGRSMPNNVWTHLAGTYDQASQICVYYMNGKQVCNKSITNRTRPSSTTDEILYIGTHLVNTSSQPRGRFFKGYIDEVRIWNIVRTEQQIQESFNKPLTGKEPNLVGYWRLSNLSGNKVPDLTGNGLDGIIYGNATSQLIDHSPFTTPQPEKTKTFDVDINSTSGTPFKNDFQQEVSFKISATGTWKPATWADCTPAGWPGFEYQSQMKYPNNTSFALLVVDADTNTVLAELGSEITLVLKPSQTITFVVNDVPVNDGYQDNTGHLSITSVAQIP</sequence>